<keyword evidence="8" id="KW-0805">Transcription regulation</keyword>
<evidence type="ECO:0000256" key="1">
    <source>
        <dbReference type="ARBA" id="ARBA00004123"/>
    </source>
</evidence>
<reference evidence="16" key="2">
    <citation type="submission" date="2025-09" db="UniProtKB">
        <authorList>
            <consortium name="Ensembl"/>
        </authorList>
    </citation>
    <scope>IDENTIFICATION</scope>
</reference>
<evidence type="ECO:0000256" key="8">
    <source>
        <dbReference type="ARBA" id="ARBA00023015"/>
    </source>
</evidence>
<comment type="function">
    <text evidence="15">Binds directly and specifically 1,2-Diacyl-sn-glycero-3-phospho-(1'-myo-inositol-3',4',5'-bisphosphate) (PIP3) leading to the recruitment of PIP3 to mitochondria and may play a role in the regulation of the platelet activation via AKT/GSK3B/cGMP signaling pathways. May act as transcription factor that regulates SREBP1 (isoform SREBP-1C) expression in order to modulate triglyceride (TG) homeostasis in hepatocytes.</text>
</comment>
<dbReference type="InterPro" id="IPR007014">
    <property type="entry name" value="FUN14"/>
</dbReference>
<keyword evidence="11" id="KW-0804">Transcription</keyword>
<evidence type="ECO:0000256" key="15">
    <source>
        <dbReference type="ARBA" id="ARBA00045668"/>
    </source>
</evidence>
<evidence type="ECO:0000256" key="3">
    <source>
        <dbReference type="ARBA" id="ARBA00009160"/>
    </source>
</evidence>
<evidence type="ECO:0000256" key="2">
    <source>
        <dbReference type="ARBA" id="ARBA00004374"/>
    </source>
</evidence>
<name>A0A8C5NKS8_JUNHY</name>
<keyword evidence="9" id="KW-0496">Mitochondrion</keyword>
<evidence type="ECO:0000256" key="6">
    <source>
        <dbReference type="ARBA" id="ARBA00022787"/>
    </source>
</evidence>
<dbReference type="PANTHER" id="PTHR21346:SF5">
    <property type="entry name" value="FUN14 DOMAIN-CONTAINING PROTEIN 2"/>
    <property type="match status" value="1"/>
</dbReference>
<dbReference type="PANTHER" id="PTHR21346">
    <property type="entry name" value="FUN14 DOMAIN CONTAINING"/>
    <property type="match status" value="1"/>
</dbReference>
<protein>
    <recommendedName>
        <fullName evidence="13">FUN14 domain-containing protein 2</fullName>
    </recommendedName>
    <alternativeName>
        <fullName evidence="14">Hepatitis C virus core-binding protein 6</fullName>
    </alternativeName>
</protein>
<keyword evidence="4" id="KW-0597">Phosphoprotein</keyword>
<evidence type="ECO:0000313" key="16">
    <source>
        <dbReference type="Ensembl" id="ENSJHYP00000005983.1"/>
    </source>
</evidence>
<evidence type="ECO:0000256" key="14">
    <source>
        <dbReference type="ARBA" id="ARBA00041722"/>
    </source>
</evidence>
<sequence>MAVPGGGAKDDTFNVLDLAEYTKNRPWWRKMFAPSSGSSAEKYNVATQLVIGGVTGWCTGFLFQKVGKLAATAVGGGFFLLQVCMKSSPGFLRTVRSQVSLGTTACWGMWGQTPLCQGLCVAVNGRGVCSPGHMDATAKQGQCAYTSAALPGHIHWGSAAKGQAKAQESLSGARDSFSCLAVDTVTLEEQPCMSGRIYPYLCQLPTWGSTDGARCKALGRRRERRSLSVLYHFCWFPRALAVREAAGMCSCTWCILEQVEQLSGLVQLSPVCSSGPVCDSFSLTLLVLLVLLKAKSLLWAEGVPQLNHPEQIKWFERNGLLIAVSTHSSRRAAGSPNNIHGSCEGEVIPALH</sequence>
<keyword evidence="17" id="KW-1185">Reference proteome</keyword>
<comment type="similarity">
    <text evidence="3">Belongs to the FUN14 family.</text>
</comment>
<comment type="subcellular location">
    <subcellularLocation>
        <location evidence="2">Mitochondrion outer membrane</location>
        <topology evidence="2">Multi-pass membrane protein</topology>
    </subcellularLocation>
    <subcellularLocation>
        <location evidence="1">Nucleus</location>
    </subcellularLocation>
</comment>
<organism evidence="16 17">
    <name type="scientific">Junco hyemalis</name>
    <name type="common">Dark-eyed junco</name>
    <dbReference type="NCBI Taxonomy" id="40217"/>
    <lineage>
        <taxon>Eukaryota</taxon>
        <taxon>Metazoa</taxon>
        <taxon>Chordata</taxon>
        <taxon>Craniata</taxon>
        <taxon>Vertebrata</taxon>
        <taxon>Euteleostomi</taxon>
        <taxon>Archelosauria</taxon>
        <taxon>Archosauria</taxon>
        <taxon>Dinosauria</taxon>
        <taxon>Saurischia</taxon>
        <taxon>Theropoda</taxon>
        <taxon>Coelurosauria</taxon>
        <taxon>Aves</taxon>
        <taxon>Neognathae</taxon>
        <taxon>Neoaves</taxon>
        <taxon>Telluraves</taxon>
        <taxon>Australaves</taxon>
        <taxon>Passeriformes</taxon>
        <taxon>Passerellidae</taxon>
        <taxon>Junco</taxon>
    </lineage>
</organism>
<keyword evidence="6" id="KW-1000">Mitochondrion outer membrane</keyword>
<proteinExistence type="inferred from homology"/>
<evidence type="ECO:0000256" key="9">
    <source>
        <dbReference type="ARBA" id="ARBA00023128"/>
    </source>
</evidence>
<evidence type="ECO:0000256" key="11">
    <source>
        <dbReference type="ARBA" id="ARBA00023163"/>
    </source>
</evidence>
<dbReference type="AlphaFoldDB" id="A0A8C5NKS8"/>
<evidence type="ECO:0000256" key="10">
    <source>
        <dbReference type="ARBA" id="ARBA00023136"/>
    </source>
</evidence>
<keyword evidence="10" id="KW-0472">Membrane</keyword>
<evidence type="ECO:0000313" key="17">
    <source>
        <dbReference type="Proteomes" id="UP000694408"/>
    </source>
</evidence>
<dbReference type="Pfam" id="PF04930">
    <property type="entry name" value="FUN14"/>
    <property type="match status" value="1"/>
</dbReference>
<keyword evidence="7" id="KW-1133">Transmembrane helix</keyword>
<evidence type="ECO:0000256" key="12">
    <source>
        <dbReference type="ARBA" id="ARBA00023242"/>
    </source>
</evidence>
<dbReference type="Proteomes" id="UP000694408">
    <property type="component" value="Unplaced"/>
</dbReference>
<evidence type="ECO:0000256" key="7">
    <source>
        <dbReference type="ARBA" id="ARBA00022989"/>
    </source>
</evidence>
<dbReference type="Ensembl" id="ENSJHYT00000007311.1">
    <property type="protein sequence ID" value="ENSJHYP00000005983.1"/>
    <property type="gene ID" value="ENSJHYG00000004856.1"/>
</dbReference>
<keyword evidence="5" id="KW-0812">Transmembrane</keyword>
<dbReference type="GO" id="GO:0005634">
    <property type="term" value="C:nucleus"/>
    <property type="evidence" value="ECO:0007669"/>
    <property type="project" value="UniProtKB-SubCell"/>
</dbReference>
<evidence type="ECO:0000256" key="5">
    <source>
        <dbReference type="ARBA" id="ARBA00022692"/>
    </source>
</evidence>
<evidence type="ECO:0000256" key="4">
    <source>
        <dbReference type="ARBA" id="ARBA00022553"/>
    </source>
</evidence>
<reference evidence="16" key="1">
    <citation type="submission" date="2025-08" db="UniProtKB">
        <authorList>
            <consortium name="Ensembl"/>
        </authorList>
    </citation>
    <scope>IDENTIFICATION</scope>
</reference>
<accession>A0A8C5NKS8</accession>
<keyword evidence="12" id="KW-0539">Nucleus</keyword>
<evidence type="ECO:0000256" key="13">
    <source>
        <dbReference type="ARBA" id="ARBA00039376"/>
    </source>
</evidence>
<dbReference type="GO" id="GO:0005741">
    <property type="term" value="C:mitochondrial outer membrane"/>
    <property type="evidence" value="ECO:0007669"/>
    <property type="project" value="UniProtKB-SubCell"/>
</dbReference>
<dbReference type="GO" id="GO:0000422">
    <property type="term" value="P:autophagy of mitochondrion"/>
    <property type="evidence" value="ECO:0007669"/>
    <property type="project" value="TreeGrafter"/>
</dbReference>